<dbReference type="EMBL" id="BARU01032804">
    <property type="protein sequence ID" value="GAH61984.1"/>
    <property type="molecule type" value="Genomic_DNA"/>
</dbReference>
<name>X1I7C4_9ZZZZ</name>
<feature type="domain" description="TaqI-like C-terminal specificity" evidence="3">
    <location>
        <begin position="140"/>
        <end position="230"/>
    </location>
</feature>
<dbReference type="AlphaFoldDB" id="X1I7C4"/>
<evidence type="ECO:0000259" key="3">
    <source>
        <dbReference type="Pfam" id="PF12950"/>
    </source>
</evidence>
<sequence>LRGDAVLDILVKLAQNSLNLDAEEIQIGADVHQPFLRAEAIAKLPEGETHQPGEGVFVLSKAELQRLRLTEDEQCVLRPFHYAEEIDKYYYKPVVEHYLIYTPKDVAEDIELHPEKYPGLKSHLDKYQPVITSDNKPYGIHRARQPEWFEDRQKIIGVRKTEYPKFVVVPEPYYADQSVLIIRLTSHKQFSPYFLTAILNSQIAHFWLFQQKRHGGQLQIDKEVLLHFPIPNIHLSKPANKHAHDELVVLANKMRELRSE</sequence>
<keyword evidence="1" id="KW-0680">Restriction system</keyword>
<dbReference type="GO" id="GO:0009307">
    <property type="term" value="P:DNA restriction-modification system"/>
    <property type="evidence" value="ECO:0007669"/>
    <property type="project" value="UniProtKB-KW"/>
</dbReference>
<accession>X1I7C4</accession>
<dbReference type="SUPFAM" id="SSF116734">
    <property type="entry name" value="DNA methylase specificity domain"/>
    <property type="match status" value="1"/>
</dbReference>
<keyword evidence="2" id="KW-0238">DNA-binding</keyword>
<proteinExistence type="predicted"/>
<dbReference type="GO" id="GO:0003677">
    <property type="term" value="F:DNA binding"/>
    <property type="evidence" value="ECO:0007669"/>
    <property type="project" value="UniProtKB-KW"/>
</dbReference>
<feature type="non-terminal residue" evidence="4">
    <location>
        <position position="260"/>
    </location>
</feature>
<comment type="caution">
    <text evidence="4">The sequence shown here is derived from an EMBL/GenBank/DDBJ whole genome shotgun (WGS) entry which is preliminary data.</text>
</comment>
<organism evidence="4">
    <name type="scientific">marine sediment metagenome</name>
    <dbReference type="NCBI Taxonomy" id="412755"/>
    <lineage>
        <taxon>unclassified sequences</taxon>
        <taxon>metagenomes</taxon>
        <taxon>ecological metagenomes</taxon>
    </lineage>
</organism>
<feature type="non-terminal residue" evidence="4">
    <location>
        <position position="1"/>
    </location>
</feature>
<gene>
    <name evidence="4" type="ORF">S03H2_51684</name>
</gene>
<dbReference type="InterPro" id="IPR044946">
    <property type="entry name" value="Restrct_endonuc_typeI_TRD_sf"/>
</dbReference>
<evidence type="ECO:0000313" key="4">
    <source>
        <dbReference type="EMBL" id="GAH61984.1"/>
    </source>
</evidence>
<dbReference type="Gene3D" id="3.90.220.20">
    <property type="entry name" value="DNA methylase specificity domains"/>
    <property type="match status" value="1"/>
</dbReference>
<evidence type="ECO:0000256" key="1">
    <source>
        <dbReference type="ARBA" id="ARBA00022747"/>
    </source>
</evidence>
<dbReference type="InterPro" id="IPR025931">
    <property type="entry name" value="TaqI_C"/>
</dbReference>
<protein>
    <recommendedName>
        <fullName evidence="3">TaqI-like C-terminal specificity domain-containing protein</fullName>
    </recommendedName>
</protein>
<evidence type="ECO:0000256" key="2">
    <source>
        <dbReference type="ARBA" id="ARBA00023125"/>
    </source>
</evidence>
<reference evidence="4" key="1">
    <citation type="journal article" date="2014" name="Front. Microbiol.">
        <title>High frequency of phylogenetically diverse reductive dehalogenase-homologous genes in deep subseafloor sedimentary metagenomes.</title>
        <authorList>
            <person name="Kawai M."/>
            <person name="Futagami T."/>
            <person name="Toyoda A."/>
            <person name="Takaki Y."/>
            <person name="Nishi S."/>
            <person name="Hori S."/>
            <person name="Arai W."/>
            <person name="Tsubouchi T."/>
            <person name="Morono Y."/>
            <person name="Uchiyama I."/>
            <person name="Ito T."/>
            <person name="Fujiyama A."/>
            <person name="Inagaki F."/>
            <person name="Takami H."/>
        </authorList>
    </citation>
    <scope>NUCLEOTIDE SEQUENCE</scope>
    <source>
        <strain evidence="4">Expedition CK06-06</strain>
    </source>
</reference>
<dbReference type="Pfam" id="PF12950">
    <property type="entry name" value="TaqI_C"/>
    <property type="match status" value="1"/>
</dbReference>